<reference evidence="2 3" key="1">
    <citation type="journal article" date="2018" name="Gigascience">
        <title>Genomes of trombidid mites reveal novel predicted allergens and laterally-transferred genes associated with secondary metabolism.</title>
        <authorList>
            <person name="Dong X."/>
            <person name="Chaisiri K."/>
            <person name="Xia D."/>
            <person name="Armstrong S.D."/>
            <person name="Fang Y."/>
            <person name="Donnelly M.J."/>
            <person name="Kadowaki T."/>
            <person name="McGarry J.W."/>
            <person name="Darby A.C."/>
            <person name="Makepeace B.L."/>
        </authorList>
    </citation>
    <scope>NUCLEOTIDE SEQUENCE [LARGE SCALE GENOMIC DNA]</scope>
    <source>
        <strain evidence="2">UoL-UT</strain>
    </source>
</reference>
<dbReference type="Gene3D" id="3.30.710.10">
    <property type="entry name" value="Potassium Channel Kv1.1, Chain A"/>
    <property type="match status" value="1"/>
</dbReference>
<name>A0A443SBW0_9ACAR</name>
<dbReference type="InterPro" id="IPR000210">
    <property type="entry name" value="BTB/POZ_dom"/>
</dbReference>
<dbReference type="AlphaFoldDB" id="A0A443SBW0"/>
<keyword evidence="3" id="KW-1185">Reference proteome</keyword>
<dbReference type="Pfam" id="PF00651">
    <property type="entry name" value="BTB"/>
    <property type="match status" value="1"/>
</dbReference>
<dbReference type="Proteomes" id="UP000288716">
    <property type="component" value="Unassembled WGS sequence"/>
</dbReference>
<evidence type="ECO:0000313" key="2">
    <source>
        <dbReference type="EMBL" id="RWS25038.1"/>
    </source>
</evidence>
<dbReference type="InterPro" id="IPR008974">
    <property type="entry name" value="TRAF-like"/>
</dbReference>
<gene>
    <name evidence="2" type="ORF">B4U80_05146</name>
</gene>
<feature type="domain" description="BTB" evidence="1">
    <location>
        <begin position="151"/>
        <end position="219"/>
    </location>
</feature>
<dbReference type="PROSITE" id="PS50097">
    <property type="entry name" value="BTB"/>
    <property type="match status" value="1"/>
</dbReference>
<dbReference type="EMBL" id="NCKV01004126">
    <property type="protein sequence ID" value="RWS25038.1"/>
    <property type="molecule type" value="Genomic_DNA"/>
</dbReference>
<dbReference type="VEuPathDB" id="VectorBase:LDEU007002"/>
<evidence type="ECO:0000313" key="3">
    <source>
        <dbReference type="Proteomes" id="UP000288716"/>
    </source>
</evidence>
<proteinExistence type="predicted"/>
<dbReference type="InterPro" id="IPR011333">
    <property type="entry name" value="SKP1/BTB/POZ_sf"/>
</dbReference>
<evidence type="ECO:0000259" key="1">
    <source>
        <dbReference type="PROSITE" id="PS50097"/>
    </source>
</evidence>
<dbReference type="STRING" id="299467.A0A443SBW0"/>
<dbReference type="PANTHER" id="PTHR24413">
    <property type="entry name" value="SPECKLE-TYPE POZ PROTEIN"/>
    <property type="match status" value="1"/>
</dbReference>
<protein>
    <submittedName>
        <fullName evidence="2">Protein roadkill-like protein</fullName>
    </submittedName>
</protein>
<accession>A0A443SBW0</accession>
<organism evidence="2 3">
    <name type="scientific">Leptotrombidium deliense</name>
    <dbReference type="NCBI Taxonomy" id="299467"/>
    <lineage>
        <taxon>Eukaryota</taxon>
        <taxon>Metazoa</taxon>
        <taxon>Ecdysozoa</taxon>
        <taxon>Arthropoda</taxon>
        <taxon>Chelicerata</taxon>
        <taxon>Arachnida</taxon>
        <taxon>Acari</taxon>
        <taxon>Acariformes</taxon>
        <taxon>Trombidiformes</taxon>
        <taxon>Prostigmata</taxon>
        <taxon>Anystina</taxon>
        <taxon>Parasitengona</taxon>
        <taxon>Trombiculoidea</taxon>
        <taxon>Trombiculidae</taxon>
        <taxon>Leptotrombidium</taxon>
    </lineage>
</organism>
<dbReference type="SUPFAM" id="SSF54695">
    <property type="entry name" value="POZ domain"/>
    <property type="match status" value="1"/>
</dbReference>
<dbReference type="SUPFAM" id="SSF49599">
    <property type="entry name" value="TRAF domain-like"/>
    <property type="match status" value="1"/>
</dbReference>
<dbReference type="Gene3D" id="2.60.210.10">
    <property type="entry name" value="Apoptosis, Tumor Necrosis Factor Receptor Associated Protein 2, Chain A"/>
    <property type="match status" value="1"/>
</dbReference>
<comment type="caution">
    <text evidence="2">The sequence shown here is derived from an EMBL/GenBank/DDBJ whole genome shotgun (WGS) entry which is preliminary data.</text>
</comment>
<sequence length="316" mass="35940">MQMNNVDTLTGELYMGVHLFLRRCEDASKDKIRAHYTISVINSNNDIMYSGTCSKDCGRDFKASTEGHGYKLLVPISVMNNPNSNVLQGDQKTLNILCKITTFSDIISITKCLPSSPSLSENVRKIYTYDDYLHGSLVNDLNETFKLKVGADVHIKMLNNEIMAVHSFMLKCRSKVFEAMFQHKTKERESKIIVITDFDSKVVKAMINFIYNDNVSHKHLVSFAYDLLIIADKYDLEKLKKICEQHLAFHAVNNNTFADLLLLSDSCNCPKLKEIVLKYLSQINVNTIDVDSMELAFGKRQKLFKDSFEALSSEST</sequence>
<dbReference type="OrthoDB" id="6408997at2759"/>
<dbReference type="SMART" id="SM00225">
    <property type="entry name" value="BTB"/>
    <property type="match status" value="1"/>
</dbReference>